<name>A0A8J6N1E1_9DELT</name>
<organism evidence="2 3">
    <name type="scientific">Candidatus Desulfacyla euxinica</name>
    <dbReference type="NCBI Taxonomy" id="2841693"/>
    <lineage>
        <taxon>Bacteria</taxon>
        <taxon>Deltaproteobacteria</taxon>
        <taxon>Candidatus Desulfacyla</taxon>
    </lineage>
</organism>
<evidence type="ECO:0000313" key="3">
    <source>
        <dbReference type="Proteomes" id="UP000650524"/>
    </source>
</evidence>
<dbReference type="SMART" id="SM01008">
    <property type="entry name" value="Ald_Xan_dh_C"/>
    <property type="match status" value="1"/>
</dbReference>
<dbReference type="Gene3D" id="3.30.365.10">
    <property type="entry name" value="Aldehyde oxidase/xanthine dehydrogenase, molybdopterin binding domain"/>
    <property type="match status" value="4"/>
</dbReference>
<dbReference type="GO" id="GO:0016491">
    <property type="term" value="F:oxidoreductase activity"/>
    <property type="evidence" value="ECO:0007669"/>
    <property type="project" value="InterPro"/>
</dbReference>
<sequence length="810" mass="90535">MSVQEEYDRMIEMEDNIEFDKYTLKDFDQIGKKDVRRLDGTEKASGRAEYTMDVQLPGMLYLKFMTSPYPHAEIKSMDTSRAETLPGVRGILRYDDPDLPEVADLGGHGPTAMAPLPKVAHFEGEPVGLAVAADTEDIADEALRLVKVEWEERPFLLDVEEALKSDAPLAHPEDFPENNLEVEHLEAHGDMEKGFEEADRVLEFKATRRLHTYVSPERPCGVVRWNGDYPEFWLKHQRPHENKRAISSWFEHIPMNQIEMHMLYQGATFGGWTQFYWNQGPMYCASVLAKRTGHSVKYIFDRRGDFYGGSMDEGNYYFKVGFNNDGRILAVEAKGHFSNPQWEGFGPGNHFEDNTRIPNLHAPRKVIKVNKGPNTAVRCEQLPNTMSFTLVMDRVAAELGMDPIDVAIINDGAKGHDMDWLNERKVEAGFTPRDSLKECLEKGKTAIDWDNKWHPPGANKLSNGKMHGVTFSWTHEWDDSCGSGEIAMRVERNDGTVSILGMRCDNGVNAETGYCQIAADELGMRLEDIFYRPHTDTGFFPMCPDSSTNTGVNGWAVRHCARLLKAKILEAATSPRAVTQRGIYPPHFPDIKPEDLDIKDSVIFVKTDPAQKLSVAELVGPSAEAGPLSFHELYGAERHPFSAPLFAHAYQAQIGCYKGFRPKFCRQVHFMEVEVDTETGEIEVSNVVNVNDVGKVINPDSCAGQQYGGTYMGAGRALFEEVVHDPVTGVMLNGNLLDYKIATIEDCGPIDTHLVETQQGYGPYGATGIGEDIATVIPAMLAPAVYNAIGVWIYEFPITPDRVLKALGKI</sequence>
<proteinExistence type="predicted"/>
<dbReference type="InterPro" id="IPR016208">
    <property type="entry name" value="Ald_Oxase/xanthine_DH-like"/>
</dbReference>
<evidence type="ECO:0000259" key="1">
    <source>
        <dbReference type="SMART" id="SM01008"/>
    </source>
</evidence>
<dbReference type="InterPro" id="IPR037165">
    <property type="entry name" value="AldOxase/xan_DH_Mopterin-bd_sf"/>
</dbReference>
<gene>
    <name evidence="2" type="ORF">H8E19_11520</name>
</gene>
<dbReference type="Pfam" id="PF02738">
    <property type="entry name" value="MoCoBD_1"/>
    <property type="match status" value="1"/>
</dbReference>
<protein>
    <submittedName>
        <fullName evidence="2">Xanthine dehydrogenase family protein molybdopterin-binding subunit</fullName>
    </submittedName>
</protein>
<dbReference type="EMBL" id="JACNJD010000252">
    <property type="protein sequence ID" value="MBC8178023.1"/>
    <property type="molecule type" value="Genomic_DNA"/>
</dbReference>
<dbReference type="Pfam" id="PF01315">
    <property type="entry name" value="Ald_Xan_dh_C"/>
    <property type="match status" value="1"/>
</dbReference>
<dbReference type="InterPro" id="IPR036856">
    <property type="entry name" value="Ald_Oxase/Xan_DH_a/b_sf"/>
</dbReference>
<dbReference type="SUPFAM" id="SSF56003">
    <property type="entry name" value="Molybdenum cofactor-binding domain"/>
    <property type="match status" value="1"/>
</dbReference>
<dbReference type="PANTHER" id="PTHR11908">
    <property type="entry name" value="XANTHINE DEHYDROGENASE"/>
    <property type="match status" value="1"/>
</dbReference>
<reference evidence="2 3" key="1">
    <citation type="submission" date="2020-08" db="EMBL/GenBank/DDBJ databases">
        <title>Bridging the membrane lipid divide: bacteria of the FCB group superphylum have the potential to synthesize archaeal ether lipids.</title>
        <authorList>
            <person name="Villanueva L."/>
            <person name="Von Meijenfeldt F.A.B."/>
            <person name="Westbye A.B."/>
            <person name="Yadav S."/>
            <person name="Hopmans E.C."/>
            <person name="Dutilh B.E."/>
            <person name="Sinninghe Damste J.S."/>
        </authorList>
    </citation>
    <scope>NUCLEOTIDE SEQUENCE [LARGE SCALE GENOMIC DNA]</scope>
    <source>
        <strain evidence="2">NIOZ-UU27</strain>
    </source>
</reference>
<feature type="domain" description="Aldehyde oxidase/xanthine dehydrogenase a/b hammerhead" evidence="1">
    <location>
        <begin position="45"/>
        <end position="154"/>
    </location>
</feature>
<dbReference type="SUPFAM" id="SSF54665">
    <property type="entry name" value="CO dehydrogenase molybdoprotein N-domain-like"/>
    <property type="match status" value="1"/>
</dbReference>
<dbReference type="InterPro" id="IPR046867">
    <property type="entry name" value="AldOxase/xan_DH_MoCoBD2"/>
</dbReference>
<evidence type="ECO:0000313" key="2">
    <source>
        <dbReference type="EMBL" id="MBC8178023.1"/>
    </source>
</evidence>
<accession>A0A8J6N1E1</accession>
<dbReference type="PANTHER" id="PTHR11908:SF157">
    <property type="entry name" value="XANTHINE DEHYDROGENASE SUBUNIT D-RELATED"/>
    <property type="match status" value="1"/>
</dbReference>
<dbReference type="Proteomes" id="UP000650524">
    <property type="component" value="Unassembled WGS sequence"/>
</dbReference>
<dbReference type="InterPro" id="IPR000674">
    <property type="entry name" value="Ald_Oxase/Xan_DH_a/b"/>
</dbReference>
<dbReference type="Pfam" id="PF20256">
    <property type="entry name" value="MoCoBD_2"/>
    <property type="match status" value="1"/>
</dbReference>
<dbReference type="InterPro" id="IPR008274">
    <property type="entry name" value="AldOxase/xan_DH_MoCoBD1"/>
</dbReference>
<comment type="caution">
    <text evidence="2">The sequence shown here is derived from an EMBL/GenBank/DDBJ whole genome shotgun (WGS) entry which is preliminary data.</text>
</comment>
<dbReference type="Gene3D" id="3.90.1170.50">
    <property type="entry name" value="Aldehyde oxidase/xanthine dehydrogenase, a/b hammerhead"/>
    <property type="match status" value="1"/>
</dbReference>
<dbReference type="AlphaFoldDB" id="A0A8J6N1E1"/>
<dbReference type="GO" id="GO:0005506">
    <property type="term" value="F:iron ion binding"/>
    <property type="evidence" value="ECO:0007669"/>
    <property type="project" value="InterPro"/>
</dbReference>